<feature type="region of interest" description="Disordered" evidence="1">
    <location>
        <begin position="45"/>
        <end position="65"/>
    </location>
</feature>
<name>L0DYZ9_THIND</name>
<sequence length="65" mass="7187">MVLDPGCRWQWLDPGLSDRETLRNVARRLDAERLVAYPVSIRVNRPANDDPALLEPVGDTGDSGA</sequence>
<dbReference type="AlphaFoldDB" id="L0DYZ9"/>
<reference evidence="2" key="1">
    <citation type="submission" date="2015-12" db="EMBL/GenBank/DDBJ databases">
        <authorList>
            <person name="Tikhonova T.V."/>
            <person name="Pavlov A.R."/>
            <person name="Beletsky A.V."/>
            <person name="Mardanov A.V."/>
            <person name="Sorokin D.Y."/>
            <person name="Ravin N.V."/>
            <person name="Popov V.O."/>
        </authorList>
    </citation>
    <scope>NUCLEOTIDE SEQUENCE</scope>
    <source>
        <strain evidence="2">DSM 14787</strain>
    </source>
</reference>
<proteinExistence type="predicted"/>
<dbReference type="PATRIC" id="fig|1255043.3.peg.3200"/>
<dbReference type="eggNOG" id="COG2135">
    <property type="taxonomic scope" value="Bacteria"/>
</dbReference>
<dbReference type="Gene3D" id="3.90.1680.10">
    <property type="entry name" value="SOS response associated peptidase-like"/>
    <property type="match status" value="1"/>
</dbReference>
<dbReference type="EMBL" id="CP003989">
    <property type="protein sequence ID" value="AGA34809.1"/>
    <property type="molecule type" value="Genomic_DNA"/>
</dbReference>
<dbReference type="STRING" id="1255043.TVNIR_3172"/>
<dbReference type="InterPro" id="IPR036590">
    <property type="entry name" value="SRAP-like"/>
</dbReference>
<dbReference type="HOGENOM" id="CLU_2848468_0_0_6"/>
<keyword evidence="3" id="KW-1185">Reference proteome</keyword>
<dbReference type="Proteomes" id="UP000010809">
    <property type="component" value="Chromosome"/>
</dbReference>
<evidence type="ECO:0000256" key="1">
    <source>
        <dbReference type="SAM" id="MobiDB-lite"/>
    </source>
</evidence>
<evidence type="ECO:0000313" key="3">
    <source>
        <dbReference type="Proteomes" id="UP000010809"/>
    </source>
</evidence>
<dbReference type="KEGG" id="tni:TVNIR_3172"/>
<dbReference type="SUPFAM" id="SSF143081">
    <property type="entry name" value="BB1717-like"/>
    <property type="match status" value="1"/>
</dbReference>
<evidence type="ECO:0000313" key="2">
    <source>
        <dbReference type="EMBL" id="AGA34809.1"/>
    </source>
</evidence>
<gene>
    <name evidence="2" type="ordered locus">TVNIR_3172</name>
</gene>
<protein>
    <submittedName>
        <fullName evidence="2">Uncharacterized protein</fullName>
    </submittedName>
</protein>
<organism evidence="2 3">
    <name type="scientific">Thioalkalivibrio nitratireducens (strain DSM 14787 / UNIQEM 213 / ALEN2)</name>
    <dbReference type="NCBI Taxonomy" id="1255043"/>
    <lineage>
        <taxon>Bacteria</taxon>
        <taxon>Pseudomonadati</taxon>
        <taxon>Pseudomonadota</taxon>
        <taxon>Gammaproteobacteria</taxon>
        <taxon>Chromatiales</taxon>
        <taxon>Ectothiorhodospiraceae</taxon>
        <taxon>Thioalkalivibrio</taxon>
    </lineage>
</organism>
<accession>L0DYZ9</accession>